<dbReference type="GO" id="GO:0008270">
    <property type="term" value="F:zinc ion binding"/>
    <property type="evidence" value="ECO:0007669"/>
    <property type="project" value="UniProtKB-KW"/>
</dbReference>
<organism evidence="10 11">
    <name type="scientific">Ophiocordyceps sinensis</name>
    <dbReference type="NCBI Taxonomy" id="72228"/>
    <lineage>
        <taxon>Eukaryota</taxon>
        <taxon>Fungi</taxon>
        <taxon>Dikarya</taxon>
        <taxon>Ascomycota</taxon>
        <taxon>Pezizomycotina</taxon>
        <taxon>Sordariomycetes</taxon>
        <taxon>Hypocreomycetidae</taxon>
        <taxon>Hypocreales</taxon>
        <taxon>Ophiocordycipitaceae</taxon>
        <taxon>Ophiocordyceps</taxon>
    </lineage>
</organism>
<feature type="compositionally biased region" description="Polar residues" evidence="8">
    <location>
        <begin position="149"/>
        <end position="160"/>
    </location>
</feature>
<dbReference type="Proteomes" id="UP000557566">
    <property type="component" value="Unassembled WGS sequence"/>
</dbReference>
<evidence type="ECO:0000259" key="9">
    <source>
        <dbReference type="PROSITE" id="PS50157"/>
    </source>
</evidence>
<evidence type="ECO:0000256" key="8">
    <source>
        <dbReference type="SAM" id="MobiDB-lite"/>
    </source>
</evidence>
<dbReference type="PROSITE" id="PS00028">
    <property type="entry name" value="ZINC_FINGER_C2H2_1"/>
    <property type="match status" value="2"/>
</dbReference>
<dbReference type="SMART" id="SM00355">
    <property type="entry name" value="ZnF_C2H2"/>
    <property type="match status" value="4"/>
</dbReference>
<keyword evidence="5" id="KW-0862">Zinc</keyword>
<evidence type="ECO:0000256" key="1">
    <source>
        <dbReference type="ARBA" id="ARBA00004123"/>
    </source>
</evidence>
<dbReference type="PROSITE" id="PS50157">
    <property type="entry name" value="ZINC_FINGER_C2H2_2"/>
    <property type="match status" value="1"/>
</dbReference>
<keyword evidence="6" id="KW-0539">Nucleus</keyword>
<dbReference type="InterPro" id="IPR036236">
    <property type="entry name" value="Znf_C2H2_sf"/>
</dbReference>
<evidence type="ECO:0000313" key="10">
    <source>
        <dbReference type="EMBL" id="KAF4506743.1"/>
    </source>
</evidence>
<accession>A0A8H4LWE9</accession>
<name>A0A8H4LWE9_9HYPO</name>
<keyword evidence="11" id="KW-1185">Reference proteome</keyword>
<sequence>MPSGLQSDGRWLCKPCGDFFATWEALLDHKQQMRQAGQPRHIHCKHCGVDFKTGRAEIFHIQTLHPQAQNLTCVVCGQGPFVRVAGLIAHIEEGQCTSLDSFVIDQRREKKTEFSRNLEVLTKEPIKNSFAKYIRPSQVPSASHVHPSTHGTSMPSSASHPGQGVIEPRSVNVPTKMPGSEEVTDWFTSLDSSKQAVNVDAKPAGSSGVVNPMVKTEVLEPRTVDAPTKLPGSEGVTDWFISLDSSKRPVNVGAGSSGVVNSMVKTENLVATDSVANWGGAESEKASGGVMEKTLPPNGPVLGSETSQSMDPDHPDHPSFKSARYYSPYADGYICPKTPCGKVFNKAGGLISHLRSTAHGNKAYLCPYCLKKFKSLKAIVSHAESNGIRCRIRDTDDYGAFIHQLTAGVVDVGMERHDDGTIKYEMNG</sequence>
<dbReference type="AlphaFoldDB" id="A0A8H4LWE9"/>
<dbReference type="OrthoDB" id="8117402at2759"/>
<dbReference type="SUPFAM" id="SSF57667">
    <property type="entry name" value="beta-beta-alpha zinc fingers"/>
    <property type="match status" value="1"/>
</dbReference>
<evidence type="ECO:0000256" key="6">
    <source>
        <dbReference type="ARBA" id="ARBA00023242"/>
    </source>
</evidence>
<evidence type="ECO:0000313" key="11">
    <source>
        <dbReference type="Proteomes" id="UP000557566"/>
    </source>
</evidence>
<feature type="region of interest" description="Disordered" evidence="8">
    <location>
        <begin position="137"/>
        <end position="163"/>
    </location>
</feature>
<evidence type="ECO:0000256" key="2">
    <source>
        <dbReference type="ARBA" id="ARBA00022723"/>
    </source>
</evidence>
<feature type="region of interest" description="Disordered" evidence="8">
    <location>
        <begin position="281"/>
        <end position="316"/>
    </location>
</feature>
<dbReference type="GO" id="GO:0005634">
    <property type="term" value="C:nucleus"/>
    <property type="evidence" value="ECO:0007669"/>
    <property type="project" value="UniProtKB-SubCell"/>
</dbReference>
<keyword evidence="3" id="KW-0677">Repeat</keyword>
<comment type="subcellular location">
    <subcellularLocation>
        <location evidence="1">Nucleus</location>
    </subcellularLocation>
</comment>
<comment type="caution">
    <text evidence="10">The sequence shown here is derived from an EMBL/GenBank/DDBJ whole genome shotgun (WGS) entry which is preliminary data.</text>
</comment>
<gene>
    <name evidence="10" type="ORF">G6O67_006797</name>
</gene>
<evidence type="ECO:0000256" key="7">
    <source>
        <dbReference type="PROSITE-ProRule" id="PRU00042"/>
    </source>
</evidence>
<dbReference type="EMBL" id="JAAVMX010000007">
    <property type="protein sequence ID" value="KAF4506743.1"/>
    <property type="molecule type" value="Genomic_DNA"/>
</dbReference>
<proteinExistence type="predicted"/>
<dbReference type="InterPro" id="IPR050888">
    <property type="entry name" value="ZnF_C2H2-type_TF"/>
</dbReference>
<reference evidence="10 11" key="1">
    <citation type="journal article" date="2020" name="Genome Biol. Evol.">
        <title>A new high-quality draft genome assembly of the Chinese cordyceps Ophiocordyceps sinensis.</title>
        <authorList>
            <person name="Shu R."/>
            <person name="Zhang J."/>
            <person name="Meng Q."/>
            <person name="Zhang H."/>
            <person name="Zhou G."/>
            <person name="Li M."/>
            <person name="Wu P."/>
            <person name="Zhao Y."/>
            <person name="Chen C."/>
            <person name="Qin Q."/>
        </authorList>
    </citation>
    <scope>NUCLEOTIDE SEQUENCE [LARGE SCALE GENOMIC DNA]</scope>
    <source>
        <strain evidence="10 11">IOZ07</strain>
    </source>
</reference>
<evidence type="ECO:0000256" key="5">
    <source>
        <dbReference type="ARBA" id="ARBA00022833"/>
    </source>
</evidence>
<keyword evidence="4 7" id="KW-0863">Zinc-finger</keyword>
<evidence type="ECO:0000256" key="3">
    <source>
        <dbReference type="ARBA" id="ARBA00022737"/>
    </source>
</evidence>
<feature type="domain" description="C2H2-type" evidence="9">
    <location>
        <begin position="333"/>
        <end position="364"/>
    </location>
</feature>
<dbReference type="InterPro" id="IPR013087">
    <property type="entry name" value="Znf_C2H2_type"/>
</dbReference>
<keyword evidence="2" id="KW-0479">Metal-binding</keyword>
<evidence type="ECO:0000256" key="4">
    <source>
        <dbReference type="ARBA" id="ARBA00022771"/>
    </source>
</evidence>
<protein>
    <recommendedName>
        <fullName evidence="9">C2H2-type domain-containing protein</fullName>
    </recommendedName>
</protein>
<dbReference type="PANTHER" id="PTHR24406">
    <property type="entry name" value="TRANSCRIPTIONAL REPRESSOR CTCFL-RELATED"/>
    <property type="match status" value="1"/>
</dbReference>
<dbReference type="Gene3D" id="3.30.160.60">
    <property type="entry name" value="Classic Zinc Finger"/>
    <property type="match status" value="2"/>
</dbReference>